<evidence type="ECO:0000256" key="7">
    <source>
        <dbReference type="ARBA" id="ARBA00022737"/>
    </source>
</evidence>
<dbReference type="PANTHER" id="PTHR24348">
    <property type="entry name" value="SERINE/THREONINE-PROTEIN KINASE UNC-51-RELATED"/>
    <property type="match status" value="1"/>
</dbReference>
<feature type="domain" description="Protein kinase" evidence="16">
    <location>
        <begin position="20"/>
        <end position="290"/>
    </location>
</feature>
<comment type="catalytic activity">
    <reaction evidence="14">
        <text>L-seryl-[protein] + ATP = O-phospho-L-seryl-[protein] + ADP + H(+)</text>
        <dbReference type="Rhea" id="RHEA:17989"/>
        <dbReference type="Rhea" id="RHEA-COMP:9863"/>
        <dbReference type="Rhea" id="RHEA-COMP:11604"/>
        <dbReference type="ChEBI" id="CHEBI:15378"/>
        <dbReference type="ChEBI" id="CHEBI:29999"/>
        <dbReference type="ChEBI" id="CHEBI:30616"/>
        <dbReference type="ChEBI" id="CHEBI:83421"/>
        <dbReference type="ChEBI" id="CHEBI:456216"/>
        <dbReference type="EC" id="2.7.11.1"/>
    </reaction>
</comment>
<reference evidence="19" key="4">
    <citation type="submission" date="2022-06" db="UniProtKB">
        <authorList>
            <consortium name="EnsemblMetazoa"/>
        </authorList>
    </citation>
    <scope>IDENTIFICATION</scope>
</reference>
<evidence type="ECO:0000313" key="20">
    <source>
        <dbReference type="Proteomes" id="UP000070412"/>
    </source>
</evidence>
<keyword evidence="10 15" id="KW-0067">ATP-binding</keyword>
<dbReference type="PROSITE" id="PS50011">
    <property type="entry name" value="PROTEIN_KINASE_DOM"/>
    <property type="match status" value="1"/>
</dbReference>
<dbReference type="SMART" id="SM00220">
    <property type="entry name" value="S_TKc"/>
    <property type="match status" value="1"/>
</dbReference>
<dbReference type="Gene3D" id="3.30.200.20">
    <property type="entry name" value="Phosphorylase Kinase, domain 1"/>
    <property type="match status" value="1"/>
</dbReference>
<dbReference type="EMBL" id="JXLN01003093">
    <property type="protein sequence ID" value="KPM02840.1"/>
    <property type="molecule type" value="Genomic_DNA"/>
</dbReference>
<evidence type="ECO:0000256" key="13">
    <source>
        <dbReference type="ARBA" id="ARBA00047899"/>
    </source>
</evidence>
<organism evidence="18 21">
    <name type="scientific">Sarcoptes scabiei</name>
    <name type="common">Itch mite</name>
    <name type="synonym">Acarus scabiei</name>
    <dbReference type="NCBI Taxonomy" id="52283"/>
    <lineage>
        <taxon>Eukaryota</taxon>
        <taxon>Metazoa</taxon>
        <taxon>Ecdysozoa</taxon>
        <taxon>Arthropoda</taxon>
        <taxon>Chelicerata</taxon>
        <taxon>Arachnida</taxon>
        <taxon>Acari</taxon>
        <taxon>Acariformes</taxon>
        <taxon>Sarcoptiformes</taxon>
        <taxon>Astigmata</taxon>
        <taxon>Psoroptidia</taxon>
        <taxon>Sarcoptoidea</taxon>
        <taxon>Sarcoptidae</taxon>
        <taxon>Sarcoptinae</taxon>
        <taxon>Sarcoptes</taxon>
    </lineage>
</organism>
<evidence type="ECO:0000313" key="18">
    <source>
        <dbReference type="EMBL" id="KPM02840.1"/>
    </source>
</evidence>
<comment type="subcellular location">
    <subcellularLocation>
        <location evidence="1">Cytoplasm</location>
    </subcellularLocation>
</comment>
<dbReference type="SUPFAM" id="SSF56112">
    <property type="entry name" value="Protein kinase-like (PK-like)"/>
    <property type="match status" value="1"/>
</dbReference>
<sequence>MASNTNTNNHSSSTPKVDGYKLNQLIGKGSYGQVFRAEKLGSTDSYAIKCIPLKSLSKNSRNNIISEIAILKNLKHDFIVQMLDFQWDKAFVYLVFEFCAGGELASIIRLRRSFPEEIVQHFLQQLASAMKYLRENNVVHLDLKPQNILITGIQFVRLLNSLQSFNIWRHVILKIADFGFAQYLDSNESIDSLRGSPLYMAPEIFKRQKYDARADLWSIGIILFECLFGRTPLHGMSTAQITQSFRNDQFKINLPVDAISQICYELLKGLLKVDPEKRISFSNFFSHPFIDLEHMPTKESFQKASDILKTGEEQESSGNFKSAFYHFREALLYLMPIYRWGVPSQPTSKSKHKELQSIIVKYMDKAEDLQQKCGLVNISPKMLKQIQSVYNMIDRARDLESKDLHSKSLEKYEIAIEKTFDMLGCLDSKLKGEFFGELQDWITEAEKVKEKIDTEKKEFESSKTIKSADVESEPIVAEDAVKLFATESNPKPDWYLKLKEPSKSNLNAHSKLKHIEIVQKNDELQNPREPSCFVQ</sequence>
<proteinExistence type="predicted"/>
<dbReference type="GO" id="GO:0005524">
    <property type="term" value="F:ATP binding"/>
    <property type="evidence" value="ECO:0007669"/>
    <property type="project" value="UniProtKB-UniRule"/>
</dbReference>
<dbReference type="GO" id="GO:0005776">
    <property type="term" value="C:autophagosome"/>
    <property type="evidence" value="ECO:0007669"/>
    <property type="project" value="TreeGrafter"/>
</dbReference>
<keyword evidence="11" id="KW-0072">Autophagy</keyword>
<dbReference type="InterPro" id="IPR011009">
    <property type="entry name" value="Kinase-like_dom_sf"/>
</dbReference>
<dbReference type="GO" id="GO:0042594">
    <property type="term" value="P:response to starvation"/>
    <property type="evidence" value="ECO:0007669"/>
    <property type="project" value="TreeGrafter"/>
</dbReference>
<evidence type="ECO:0000256" key="9">
    <source>
        <dbReference type="ARBA" id="ARBA00022777"/>
    </source>
</evidence>
<dbReference type="OrthoDB" id="346907at2759"/>
<dbReference type="PROSITE" id="PS00107">
    <property type="entry name" value="PROTEIN_KINASE_ATP"/>
    <property type="match status" value="1"/>
</dbReference>
<evidence type="ECO:0000256" key="5">
    <source>
        <dbReference type="ARBA" id="ARBA00022527"/>
    </source>
</evidence>
<protein>
    <recommendedName>
        <fullName evidence="3">Serine/threonine-protein kinase ULK3</fullName>
        <ecNumber evidence="2">2.7.11.1</ecNumber>
    </recommendedName>
    <alternativeName>
        <fullName evidence="12">Unc-51-like kinase 3</fullName>
    </alternativeName>
</protein>
<evidence type="ECO:0000256" key="8">
    <source>
        <dbReference type="ARBA" id="ARBA00022741"/>
    </source>
</evidence>
<reference evidence="20" key="2">
    <citation type="journal article" date="2020" name="PLoS Negl. Trop. Dis.">
        <title>High-quality nuclear genome for Sarcoptes scabiei-A critical resource for a neglected parasite.</title>
        <authorList>
            <person name="Korhonen P.K."/>
            <person name="Gasser R.B."/>
            <person name="Ma G."/>
            <person name="Wang T."/>
            <person name="Stroehlein A.J."/>
            <person name="Young N.D."/>
            <person name="Ang C.S."/>
            <person name="Fernando D.D."/>
            <person name="Lu H.C."/>
            <person name="Taylor S."/>
            <person name="Reynolds S.L."/>
            <person name="Mofiz E."/>
            <person name="Najaraj S.H."/>
            <person name="Gowda H."/>
            <person name="Madugundu A."/>
            <person name="Renuse S."/>
            <person name="Holt D."/>
            <person name="Pandey A."/>
            <person name="Papenfuss A.T."/>
            <person name="Fischer K."/>
        </authorList>
    </citation>
    <scope>NUCLEOTIDE SEQUENCE [LARGE SCALE GENOMIC DNA]</scope>
</reference>
<dbReference type="InterPro" id="IPR008271">
    <property type="entry name" value="Ser/Thr_kinase_AS"/>
</dbReference>
<keyword evidence="7" id="KW-0677">Repeat</keyword>
<gene>
    <name evidence="18" type="ORF">QR98_0012640</name>
    <name evidence="17" type="ORF">SSS_7056</name>
</gene>
<dbReference type="GO" id="GO:0061709">
    <property type="term" value="P:reticulophagy"/>
    <property type="evidence" value="ECO:0007669"/>
    <property type="project" value="TreeGrafter"/>
</dbReference>
<dbReference type="AlphaFoldDB" id="A0A131ZXK1"/>
<evidence type="ECO:0000256" key="14">
    <source>
        <dbReference type="ARBA" id="ARBA00048679"/>
    </source>
</evidence>
<dbReference type="Proteomes" id="UP000616769">
    <property type="component" value="Unassembled WGS sequence"/>
</dbReference>
<keyword evidence="9 18" id="KW-0418">Kinase</keyword>
<dbReference type="GO" id="GO:0000422">
    <property type="term" value="P:autophagy of mitochondrion"/>
    <property type="evidence" value="ECO:0007669"/>
    <property type="project" value="TreeGrafter"/>
</dbReference>
<dbReference type="Pfam" id="PF04212">
    <property type="entry name" value="MIT"/>
    <property type="match status" value="1"/>
</dbReference>
<dbReference type="EMBL" id="WVUK01000056">
    <property type="protein sequence ID" value="KAF7492439.1"/>
    <property type="molecule type" value="Genomic_DNA"/>
</dbReference>
<evidence type="ECO:0000256" key="15">
    <source>
        <dbReference type="PROSITE-ProRule" id="PRU10141"/>
    </source>
</evidence>
<dbReference type="VEuPathDB" id="VectorBase:SSCA002542"/>
<dbReference type="InterPro" id="IPR007330">
    <property type="entry name" value="MIT_dom"/>
</dbReference>
<keyword evidence="5 18" id="KW-0723">Serine/threonine-protein kinase</keyword>
<evidence type="ECO:0000313" key="17">
    <source>
        <dbReference type="EMBL" id="KAF7492439.1"/>
    </source>
</evidence>
<dbReference type="EC" id="2.7.11.1" evidence="2"/>
<evidence type="ECO:0000313" key="19">
    <source>
        <dbReference type="EnsemblMetazoa" id="KAF7492439.1"/>
    </source>
</evidence>
<dbReference type="PROSITE" id="PS00108">
    <property type="entry name" value="PROTEIN_KINASE_ST"/>
    <property type="match status" value="1"/>
</dbReference>
<accession>A0A131ZXK1</accession>
<dbReference type="GO" id="GO:0034727">
    <property type="term" value="P:piecemeal microautophagy of the nucleus"/>
    <property type="evidence" value="ECO:0007669"/>
    <property type="project" value="TreeGrafter"/>
</dbReference>
<evidence type="ECO:0000256" key="10">
    <source>
        <dbReference type="ARBA" id="ARBA00022840"/>
    </source>
</evidence>
<keyword evidence="20" id="KW-1185">Reference proteome</keyword>
<keyword evidence="4" id="KW-0963">Cytoplasm</keyword>
<dbReference type="InterPro" id="IPR045269">
    <property type="entry name" value="Atg1-like"/>
</dbReference>
<evidence type="ECO:0000256" key="11">
    <source>
        <dbReference type="ARBA" id="ARBA00023006"/>
    </source>
</evidence>
<dbReference type="GO" id="GO:0010506">
    <property type="term" value="P:regulation of autophagy"/>
    <property type="evidence" value="ECO:0007669"/>
    <property type="project" value="InterPro"/>
</dbReference>
<dbReference type="Gene3D" id="1.20.58.80">
    <property type="entry name" value="Phosphotransferase system, lactose/cellobiose-type IIA subunit"/>
    <property type="match status" value="1"/>
</dbReference>
<evidence type="ECO:0000256" key="4">
    <source>
        <dbReference type="ARBA" id="ARBA00022490"/>
    </source>
</evidence>
<evidence type="ECO:0000256" key="12">
    <source>
        <dbReference type="ARBA" id="ARBA00032242"/>
    </source>
</evidence>
<evidence type="ECO:0000256" key="6">
    <source>
        <dbReference type="ARBA" id="ARBA00022679"/>
    </source>
</evidence>
<dbReference type="EnsemblMetazoa" id="SSS_7056s_mrna">
    <property type="protein sequence ID" value="KAF7492439.1"/>
    <property type="gene ID" value="SSS_7056"/>
</dbReference>
<dbReference type="Gene3D" id="1.10.510.10">
    <property type="entry name" value="Transferase(Phosphotransferase) domain 1"/>
    <property type="match status" value="1"/>
</dbReference>
<evidence type="ECO:0000256" key="2">
    <source>
        <dbReference type="ARBA" id="ARBA00012513"/>
    </source>
</evidence>
<comment type="catalytic activity">
    <reaction evidence="13">
        <text>L-threonyl-[protein] + ATP = O-phospho-L-threonyl-[protein] + ADP + H(+)</text>
        <dbReference type="Rhea" id="RHEA:46608"/>
        <dbReference type="Rhea" id="RHEA-COMP:11060"/>
        <dbReference type="Rhea" id="RHEA-COMP:11605"/>
        <dbReference type="ChEBI" id="CHEBI:15378"/>
        <dbReference type="ChEBI" id="CHEBI:30013"/>
        <dbReference type="ChEBI" id="CHEBI:30616"/>
        <dbReference type="ChEBI" id="CHEBI:61977"/>
        <dbReference type="ChEBI" id="CHEBI:456216"/>
        <dbReference type="EC" id="2.7.11.1"/>
    </reaction>
</comment>
<dbReference type="InterPro" id="IPR036181">
    <property type="entry name" value="MIT_dom_sf"/>
</dbReference>
<dbReference type="InterPro" id="IPR000719">
    <property type="entry name" value="Prot_kinase_dom"/>
</dbReference>
<dbReference type="GO" id="GO:0000045">
    <property type="term" value="P:autophagosome assembly"/>
    <property type="evidence" value="ECO:0007669"/>
    <property type="project" value="TreeGrafter"/>
</dbReference>
<dbReference type="FunFam" id="3.30.200.20:FF:000042">
    <property type="entry name" value="Aurora kinase A"/>
    <property type="match status" value="1"/>
</dbReference>
<evidence type="ECO:0000313" key="21">
    <source>
        <dbReference type="Proteomes" id="UP000616769"/>
    </source>
</evidence>
<dbReference type="GO" id="GO:0004674">
    <property type="term" value="F:protein serine/threonine kinase activity"/>
    <property type="evidence" value="ECO:0007669"/>
    <property type="project" value="UniProtKB-KW"/>
</dbReference>
<evidence type="ECO:0000259" key="16">
    <source>
        <dbReference type="PROSITE" id="PS50011"/>
    </source>
</evidence>
<dbReference type="PANTHER" id="PTHR24348:SF65">
    <property type="entry name" value="SERINE_THREONINE-PROTEIN KINASE ULK3"/>
    <property type="match status" value="1"/>
</dbReference>
<dbReference type="GO" id="GO:0034045">
    <property type="term" value="C:phagophore assembly site membrane"/>
    <property type="evidence" value="ECO:0007669"/>
    <property type="project" value="TreeGrafter"/>
</dbReference>
<dbReference type="Pfam" id="PF00069">
    <property type="entry name" value="Pkinase"/>
    <property type="match status" value="1"/>
</dbReference>
<dbReference type="GO" id="GO:0005829">
    <property type="term" value="C:cytosol"/>
    <property type="evidence" value="ECO:0007669"/>
    <property type="project" value="TreeGrafter"/>
</dbReference>
<keyword evidence="6" id="KW-0808">Transferase</keyword>
<evidence type="ECO:0000256" key="3">
    <source>
        <dbReference type="ARBA" id="ARBA00021644"/>
    </source>
</evidence>
<dbReference type="Proteomes" id="UP000070412">
    <property type="component" value="Unassembled WGS sequence"/>
</dbReference>
<dbReference type="SUPFAM" id="SSF116846">
    <property type="entry name" value="MIT domain"/>
    <property type="match status" value="1"/>
</dbReference>
<keyword evidence="8 15" id="KW-0547">Nucleotide-binding</keyword>
<dbReference type="InterPro" id="IPR017441">
    <property type="entry name" value="Protein_kinase_ATP_BS"/>
</dbReference>
<reference evidence="18 21" key="1">
    <citation type="journal article" date="2015" name="Parasit. Vectors">
        <title>Draft genome of the scabies mite.</title>
        <authorList>
            <person name="Rider S.D.Jr."/>
            <person name="Morgan M.S."/>
            <person name="Arlian L.G."/>
        </authorList>
    </citation>
    <scope>NUCLEOTIDE SEQUENCE [LARGE SCALE GENOMIC DNA]</scope>
    <source>
        <strain evidence="18">Arlian Lab</strain>
    </source>
</reference>
<feature type="binding site" evidence="15">
    <location>
        <position position="54"/>
    </location>
    <ligand>
        <name>ATP</name>
        <dbReference type="ChEBI" id="CHEBI:30616"/>
    </ligand>
</feature>
<name>A0A131ZXK1_SARSC</name>
<evidence type="ECO:0000256" key="1">
    <source>
        <dbReference type="ARBA" id="ARBA00004496"/>
    </source>
</evidence>
<reference evidence="17" key="3">
    <citation type="submission" date="2020-01" db="EMBL/GenBank/DDBJ databases">
        <authorList>
            <person name="Korhonen P.K.K."/>
            <person name="Guangxu M.G."/>
            <person name="Wang T.W."/>
            <person name="Stroehlein A.J.S."/>
            <person name="Young N.D."/>
            <person name="Ang C.-S.A."/>
            <person name="Fernando D.W.F."/>
            <person name="Lu H.L."/>
            <person name="Taylor S.T."/>
            <person name="Ehtesham M.E.M."/>
            <person name="Najaraj S.H.N."/>
            <person name="Harsha G.H.G."/>
            <person name="Madugundu A.M."/>
            <person name="Renuse S.R."/>
            <person name="Holt D.H."/>
            <person name="Pandey A.P."/>
            <person name="Papenfuss A.P."/>
            <person name="Gasser R.B.G."/>
            <person name="Fischer K.F."/>
        </authorList>
    </citation>
    <scope>NUCLEOTIDE SEQUENCE</scope>
    <source>
        <strain evidence="17">SSS_KF_BRIS2020</strain>
    </source>
</reference>